<dbReference type="GO" id="GO:0019843">
    <property type="term" value="F:rRNA binding"/>
    <property type="evidence" value="ECO:0007669"/>
    <property type="project" value="UniProtKB-UniRule"/>
</dbReference>
<comment type="subunit">
    <text evidence="3 10 12">Part of the 50S ribosomal subunit.</text>
</comment>
<evidence type="ECO:0000256" key="3">
    <source>
        <dbReference type="ARBA" id="ARBA00011838"/>
    </source>
</evidence>
<evidence type="ECO:0000256" key="11">
    <source>
        <dbReference type="RuleBase" id="RU004005"/>
    </source>
</evidence>
<evidence type="ECO:0000313" key="16">
    <source>
        <dbReference type="Proteomes" id="UP000287394"/>
    </source>
</evidence>
<dbReference type="Pfam" id="PF00237">
    <property type="entry name" value="Ribosomal_L22"/>
    <property type="match status" value="1"/>
</dbReference>
<sequence>MNTAARDRALLPTAHEVIGGRTPVSKLKLSKEKDGSLKVTLHTSRPDAVRIVTRELTEAFKEKIGGDRAVTVQVVPEARAVAKYLRLSPRKARLVIDAIKGKRASDALAALRFVPNQAAEHISKVLISAVANAQDGWGAGVEELQVTNILADGGPSLKRVRARAQGRAYRILKRTSHLTVILTEAPPIVAKPKRVAAPAKPKAVAAAPAAAAPVAAEAPVAEETATPVETTAEETSAPVETTPVEASDAPEIDTSDRAADTSEGADQPRAEGE</sequence>
<comment type="function">
    <text evidence="1 10">The globular domain of the protein is located near the polypeptide exit tunnel on the outside of the subunit, while an extended beta-hairpin is found that lines the wall of the exit tunnel in the center of the 70S ribosome.</text>
</comment>
<evidence type="ECO:0000256" key="4">
    <source>
        <dbReference type="ARBA" id="ARBA00022730"/>
    </source>
</evidence>
<evidence type="ECO:0000256" key="2">
    <source>
        <dbReference type="ARBA" id="ARBA00009451"/>
    </source>
</evidence>
<evidence type="ECO:0000256" key="13">
    <source>
        <dbReference type="RuleBase" id="RU004008"/>
    </source>
</evidence>
<accession>A0A402CYM1</accession>
<dbReference type="PANTHER" id="PTHR13501:SF8">
    <property type="entry name" value="LARGE RIBOSOMAL SUBUNIT PROTEIN UL22M"/>
    <property type="match status" value="1"/>
</dbReference>
<comment type="function">
    <text evidence="10 13">This protein binds specifically to 23S rRNA; its binding is stimulated by other ribosomal proteins, e.g., L4, L17, and L20. It is important during the early stages of 50S assembly. It makes multiple contacts with different domains of the 23S rRNA in the assembled 50S subunit and ribosome.</text>
</comment>
<evidence type="ECO:0000256" key="6">
    <source>
        <dbReference type="ARBA" id="ARBA00022980"/>
    </source>
</evidence>
<evidence type="ECO:0000313" key="15">
    <source>
        <dbReference type="EMBL" id="BDI31315.1"/>
    </source>
</evidence>
<dbReference type="Gene3D" id="3.90.470.10">
    <property type="entry name" value="Ribosomal protein L22/L17"/>
    <property type="match status" value="1"/>
</dbReference>
<dbReference type="GO" id="GO:0022625">
    <property type="term" value="C:cytosolic large ribosomal subunit"/>
    <property type="evidence" value="ECO:0007669"/>
    <property type="project" value="TreeGrafter"/>
</dbReference>
<dbReference type="GO" id="GO:0006412">
    <property type="term" value="P:translation"/>
    <property type="evidence" value="ECO:0007669"/>
    <property type="project" value="UniProtKB-UniRule"/>
</dbReference>
<gene>
    <name evidence="10" type="primary">rplV</name>
    <name evidence="15" type="ORF">CCAX7_33660</name>
</gene>
<dbReference type="OrthoDB" id="9805969at2"/>
<dbReference type="AlphaFoldDB" id="A0A402CYM1"/>
<dbReference type="InterPro" id="IPR047867">
    <property type="entry name" value="Ribosomal_uL22_bac/org-type"/>
</dbReference>
<dbReference type="GO" id="GO:0003735">
    <property type="term" value="F:structural constituent of ribosome"/>
    <property type="evidence" value="ECO:0007669"/>
    <property type="project" value="InterPro"/>
</dbReference>
<keyword evidence="16" id="KW-1185">Reference proteome</keyword>
<dbReference type="KEGG" id="ccot:CCAX7_33660"/>
<protein>
    <recommendedName>
        <fullName evidence="9 10">Large ribosomal subunit protein uL22</fullName>
    </recommendedName>
</protein>
<dbReference type="InterPro" id="IPR005727">
    <property type="entry name" value="Ribosomal_uL22_bac/chlpt-type"/>
</dbReference>
<keyword evidence="6 10" id="KW-0689">Ribosomal protein</keyword>
<dbReference type="InterPro" id="IPR001063">
    <property type="entry name" value="Ribosomal_uL22"/>
</dbReference>
<keyword evidence="4 10" id="KW-0699">rRNA-binding</keyword>
<evidence type="ECO:0000256" key="10">
    <source>
        <dbReference type="HAMAP-Rule" id="MF_01331"/>
    </source>
</evidence>
<evidence type="ECO:0000256" key="14">
    <source>
        <dbReference type="SAM" id="MobiDB-lite"/>
    </source>
</evidence>
<evidence type="ECO:0000256" key="9">
    <source>
        <dbReference type="ARBA" id="ARBA00035207"/>
    </source>
</evidence>
<dbReference type="CDD" id="cd00336">
    <property type="entry name" value="Ribosomal_L22"/>
    <property type="match status" value="1"/>
</dbReference>
<evidence type="ECO:0000256" key="1">
    <source>
        <dbReference type="ARBA" id="ARBA00003478"/>
    </source>
</evidence>
<feature type="compositionally biased region" description="Basic and acidic residues" evidence="14">
    <location>
        <begin position="254"/>
        <end position="273"/>
    </location>
</feature>
<keyword evidence="7 10" id="KW-0687">Ribonucleoprotein</keyword>
<dbReference type="EMBL" id="AP025739">
    <property type="protein sequence ID" value="BDI31315.1"/>
    <property type="molecule type" value="Genomic_DNA"/>
</dbReference>
<feature type="region of interest" description="Disordered" evidence="14">
    <location>
        <begin position="210"/>
        <end position="273"/>
    </location>
</feature>
<keyword evidence="5 10" id="KW-0694">RNA-binding</keyword>
<dbReference type="HAMAP" id="MF_01331_B">
    <property type="entry name" value="Ribosomal_uL22_B"/>
    <property type="match status" value="1"/>
</dbReference>
<name>A0A402CYM1_9BACT</name>
<evidence type="ECO:0000256" key="12">
    <source>
        <dbReference type="RuleBase" id="RU004006"/>
    </source>
</evidence>
<evidence type="ECO:0000256" key="7">
    <source>
        <dbReference type="ARBA" id="ARBA00023274"/>
    </source>
</evidence>
<feature type="compositionally biased region" description="Low complexity" evidence="14">
    <location>
        <begin position="210"/>
        <end position="245"/>
    </location>
</feature>
<dbReference type="PANTHER" id="PTHR13501">
    <property type="entry name" value="CHLOROPLAST 50S RIBOSOMAL PROTEIN L22-RELATED"/>
    <property type="match status" value="1"/>
</dbReference>
<dbReference type="InterPro" id="IPR036394">
    <property type="entry name" value="Ribosomal_uL22_sf"/>
</dbReference>
<proteinExistence type="inferred from homology"/>
<dbReference type="NCBIfam" id="TIGR01044">
    <property type="entry name" value="rplV_bact"/>
    <property type="match status" value="1"/>
</dbReference>
<dbReference type="SUPFAM" id="SSF54843">
    <property type="entry name" value="Ribosomal protein L22"/>
    <property type="match status" value="1"/>
</dbReference>
<comment type="function">
    <text evidence="8">This protein binds specifically to 23S rRNA; its binding is stimulated by other ribosomal proteins, e.g. L4, L17, and L20. It is important during the early stages of 50S assembly. It makes multiple contacts with different domains of the 23S rRNA in the assembled 50S subunit and ribosome.</text>
</comment>
<evidence type="ECO:0000256" key="5">
    <source>
        <dbReference type="ARBA" id="ARBA00022884"/>
    </source>
</evidence>
<dbReference type="RefSeq" id="WP_119322394.1">
    <property type="nucleotide sequence ID" value="NZ_AP025739.1"/>
</dbReference>
<dbReference type="InterPro" id="IPR018260">
    <property type="entry name" value="Ribosomal_uL22_CS"/>
</dbReference>
<comment type="similarity">
    <text evidence="2 10 11">Belongs to the universal ribosomal protein uL22 family.</text>
</comment>
<organism evidence="15 16">
    <name type="scientific">Capsulimonas corticalis</name>
    <dbReference type="NCBI Taxonomy" id="2219043"/>
    <lineage>
        <taxon>Bacteria</taxon>
        <taxon>Bacillati</taxon>
        <taxon>Armatimonadota</taxon>
        <taxon>Armatimonadia</taxon>
        <taxon>Capsulimonadales</taxon>
        <taxon>Capsulimonadaceae</taxon>
        <taxon>Capsulimonas</taxon>
    </lineage>
</organism>
<evidence type="ECO:0000256" key="8">
    <source>
        <dbReference type="ARBA" id="ARBA00025084"/>
    </source>
</evidence>
<dbReference type="PROSITE" id="PS00464">
    <property type="entry name" value="RIBOSOMAL_L22"/>
    <property type="match status" value="1"/>
</dbReference>
<reference evidence="15 16" key="1">
    <citation type="journal article" date="2019" name="Int. J. Syst. Evol. Microbiol.">
        <title>Capsulimonas corticalis gen. nov., sp. nov., an aerobic capsulated bacterium, of a novel bacterial order, Capsulimonadales ord. nov., of the class Armatimonadia of the phylum Armatimonadetes.</title>
        <authorList>
            <person name="Li J."/>
            <person name="Kudo C."/>
            <person name="Tonouchi A."/>
        </authorList>
    </citation>
    <scope>NUCLEOTIDE SEQUENCE [LARGE SCALE GENOMIC DNA]</scope>
    <source>
        <strain evidence="15 16">AX-7</strain>
    </source>
</reference>
<dbReference type="Proteomes" id="UP000287394">
    <property type="component" value="Chromosome"/>
</dbReference>